<keyword evidence="2" id="KW-0378">Hydrolase</keyword>
<feature type="domain" description="Polymerase/histidinol phosphatase N-terminal" evidence="1">
    <location>
        <begin position="5"/>
        <end position="79"/>
    </location>
</feature>
<sequence>MKYPIDLHIHTNVNPHAYSTLEENIRSAKEKKLKVIAITNHGPALQDSPHWWSLVNMRVIPEYVGDLRILKGVETNIIDENGNFDINQKIYDVMDIILCGLHTIEAYGETQNILKNTKAVINMIKSQKIDIMVHLGNPIFPLDYELVVEAAVEASVAIEINNSSLKGSRKGSKVNCKKILELCKKHGALVSLGTDSHISFDIGEFQEAQELIDEVGFPYERIINYSVENLEKFLNDREKQKVKKI</sequence>
<name>A0A377GY46_9FUSO</name>
<dbReference type="CDD" id="cd07437">
    <property type="entry name" value="PHP_HisPPase_Ycdx_like"/>
    <property type="match status" value="1"/>
</dbReference>
<gene>
    <name evidence="2" type="primary">ycdX</name>
    <name evidence="2" type="ORF">NCTC10723_01306</name>
</gene>
<dbReference type="GO" id="GO:0042578">
    <property type="term" value="F:phosphoric ester hydrolase activity"/>
    <property type="evidence" value="ECO:0007669"/>
    <property type="project" value="TreeGrafter"/>
</dbReference>
<dbReference type="GO" id="GO:0008270">
    <property type="term" value="F:zinc ion binding"/>
    <property type="evidence" value="ECO:0007669"/>
    <property type="project" value="TreeGrafter"/>
</dbReference>
<dbReference type="Proteomes" id="UP000255328">
    <property type="component" value="Unassembled WGS sequence"/>
</dbReference>
<dbReference type="InterPro" id="IPR016195">
    <property type="entry name" value="Pol/histidinol_Pase-like"/>
</dbReference>
<keyword evidence="3" id="KW-1185">Reference proteome</keyword>
<dbReference type="SUPFAM" id="SSF89550">
    <property type="entry name" value="PHP domain-like"/>
    <property type="match status" value="1"/>
</dbReference>
<dbReference type="InterPro" id="IPR003141">
    <property type="entry name" value="Pol/His_phosphatase_N"/>
</dbReference>
<dbReference type="InterPro" id="IPR050243">
    <property type="entry name" value="PHP_phosphatase"/>
</dbReference>
<dbReference type="GO" id="GO:0071978">
    <property type="term" value="P:bacterial-type flagellum-dependent swarming motility"/>
    <property type="evidence" value="ECO:0007669"/>
    <property type="project" value="TreeGrafter"/>
</dbReference>
<dbReference type="AlphaFoldDB" id="A0A377GY46"/>
<dbReference type="SMART" id="SM00481">
    <property type="entry name" value="POLIIIAc"/>
    <property type="match status" value="1"/>
</dbReference>
<dbReference type="InterPro" id="IPR004013">
    <property type="entry name" value="PHP_dom"/>
</dbReference>
<organism evidence="2 3">
    <name type="scientific">Fusobacterium necrogenes</name>
    <dbReference type="NCBI Taxonomy" id="858"/>
    <lineage>
        <taxon>Bacteria</taxon>
        <taxon>Fusobacteriati</taxon>
        <taxon>Fusobacteriota</taxon>
        <taxon>Fusobacteriia</taxon>
        <taxon>Fusobacteriales</taxon>
        <taxon>Fusobacteriaceae</taxon>
        <taxon>Fusobacterium</taxon>
    </lineage>
</organism>
<dbReference type="PANTHER" id="PTHR36928:SF1">
    <property type="entry name" value="PHOSPHATASE YCDX-RELATED"/>
    <property type="match status" value="1"/>
</dbReference>
<dbReference type="GO" id="GO:0005829">
    <property type="term" value="C:cytosol"/>
    <property type="evidence" value="ECO:0007669"/>
    <property type="project" value="TreeGrafter"/>
</dbReference>
<dbReference type="RefSeq" id="WP_115270520.1">
    <property type="nucleotide sequence ID" value="NZ_CASFEE010000013.1"/>
</dbReference>
<dbReference type="NCBIfam" id="NF006702">
    <property type="entry name" value="PRK09248.1"/>
    <property type="match status" value="1"/>
</dbReference>
<dbReference type="Gene3D" id="3.20.20.140">
    <property type="entry name" value="Metal-dependent hydrolases"/>
    <property type="match status" value="1"/>
</dbReference>
<evidence type="ECO:0000313" key="3">
    <source>
        <dbReference type="Proteomes" id="UP000255328"/>
    </source>
</evidence>
<dbReference type="EC" id="3.1.3.-" evidence="2"/>
<accession>A0A377GY46</accession>
<evidence type="ECO:0000259" key="1">
    <source>
        <dbReference type="SMART" id="SM00481"/>
    </source>
</evidence>
<proteinExistence type="predicted"/>
<reference evidence="2 3" key="1">
    <citation type="submission" date="2018-06" db="EMBL/GenBank/DDBJ databases">
        <authorList>
            <consortium name="Pathogen Informatics"/>
            <person name="Doyle S."/>
        </authorList>
    </citation>
    <scope>NUCLEOTIDE SEQUENCE [LARGE SCALE GENOMIC DNA]</scope>
    <source>
        <strain evidence="2 3">NCTC10723</strain>
    </source>
</reference>
<protein>
    <submittedName>
        <fullName evidence="2">Probable phosphatase YcdX</fullName>
        <ecNumber evidence="2">3.1.3.-</ecNumber>
    </submittedName>
</protein>
<dbReference type="EMBL" id="UGGU01000003">
    <property type="protein sequence ID" value="STO31846.1"/>
    <property type="molecule type" value="Genomic_DNA"/>
</dbReference>
<dbReference type="PANTHER" id="PTHR36928">
    <property type="entry name" value="PHOSPHATASE YCDX-RELATED"/>
    <property type="match status" value="1"/>
</dbReference>
<dbReference type="OrthoDB" id="9808747at2"/>
<evidence type="ECO:0000313" key="2">
    <source>
        <dbReference type="EMBL" id="STO31846.1"/>
    </source>
</evidence>
<dbReference type="Pfam" id="PF02811">
    <property type="entry name" value="PHP"/>
    <property type="match status" value="1"/>
</dbReference>